<evidence type="ECO:0000313" key="3">
    <source>
        <dbReference type="EMBL" id="SPJ31839.1"/>
    </source>
</evidence>
<evidence type="ECO:0000259" key="2">
    <source>
        <dbReference type="PROSITE" id="PS51186"/>
    </source>
</evidence>
<evidence type="ECO:0000313" key="4">
    <source>
        <dbReference type="Proteomes" id="UP000000529"/>
    </source>
</evidence>
<dbReference type="STRING" id="264201.pc1336"/>
<dbReference type="InterPro" id="IPR016181">
    <property type="entry name" value="Acyl_CoA_acyltransferase"/>
</dbReference>
<name>A0A2P9HA02_PARUW</name>
<dbReference type="AlphaFoldDB" id="A0A2P9HA02"/>
<sequence>MRIYFQFLENQHVPLIYAWFQTPHIKKWYGSEQEWTIEAIEKKYNPHRLQANKIAAFIIYYKQIPIGYIQKYSVSDYPWEELDLSKLASKLAGIDLFIGNPTYLYQGFGQLILKQFLTQQIQPYFQECLVDPRCDNYAAIRCYEKVGFEFYQTVLCGREALCIMKKNLTHHLVEIPKS</sequence>
<dbReference type="PANTHER" id="PTHR31438">
    <property type="entry name" value="LYSINE N-ACYLTRANSFERASE C17G9.06C-RELATED"/>
    <property type="match status" value="1"/>
</dbReference>
<dbReference type="PANTHER" id="PTHR31438:SF1">
    <property type="entry name" value="LYSINE N-ACYLTRANSFERASE C17G9.06C-RELATED"/>
    <property type="match status" value="1"/>
</dbReference>
<gene>
    <name evidence="3" type="ORF">PC_RS09995</name>
</gene>
<dbReference type="EMBL" id="BX908798">
    <property type="protein sequence ID" value="SPJ31839.1"/>
    <property type="molecule type" value="Genomic_DNA"/>
</dbReference>
<dbReference type="InterPro" id="IPR000182">
    <property type="entry name" value="GNAT_dom"/>
</dbReference>
<proteinExistence type="predicted"/>
<dbReference type="PROSITE" id="PS51186">
    <property type="entry name" value="GNAT"/>
    <property type="match status" value="1"/>
</dbReference>
<evidence type="ECO:0000256" key="1">
    <source>
        <dbReference type="ARBA" id="ARBA00023251"/>
    </source>
</evidence>
<accession>A0A2P9HA02</accession>
<dbReference type="GO" id="GO:0016410">
    <property type="term" value="F:N-acyltransferase activity"/>
    <property type="evidence" value="ECO:0007669"/>
    <property type="project" value="TreeGrafter"/>
</dbReference>
<keyword evidence="4" id="KW-1185">Reference proteome</keyword>
<dbReference type="GO" id="GO:0046677">
    <property type="term" value="P:response to antibiotic"/>
    <property type="evidence" value="ECO:0007669"/>
    <property type="project" value="UniProtKB-KW"/>
</dbReference>
<feature type="domain" description="N-acetyltransferase" evidence="2">
    <location>
        <begin position="1"/>
        <end position="169"/>
    </location>
</feature>
<organism evidence="3 4">
    <name type="scientific">Protochlamydia amoebophila (strain UWE25)</name>
    <dbReference type="NCBI Taxonomy" id="264201"/>
    <lineage>
        <taxon>Bacteria</taxon>
        <taxon>Pseudomonadati</taxon>
        <taxon>Chlamydiota</taxon>
        <taxon>Chlamydiia</taxon>
        <taxon>Parachlamydiales</taxon>
        <taxon>Parachlamydiaceae</taxon>
        <taxon>Candidatus Protochlamydia</taxon>
    </lineage>
</organism>
<dbReference type="Proteomes" id="UP000000529">
    <property type="component" value="Chromosome"/>
</dbReference>
<dbReference type="Gene3D" id="3.40.630.30">
    <property type="match status" value="1"/>
</dbReference>
<dbReference type="KEGG" id="pcu:PC_RS09995"/>
<dbReference type="Pfam" id="PF13523">
    <property type="entry name" value="Acetyltransf_8"/>
    <property type="match status" value="1"/>
</dbReference>
<protein>
    <recommendedName>
        <fullName evidence="2">N-acetyltransferase domain-containing protein</fullName>
    </recommendedName>
</protein>
<keyword evidence="1" id="KW-0046">Antibiotic resistance</keyword>
<dbReference type="RefSeq" id="WP_052278672.1">
    <property type="nucleotide sequence ID" value="NC_005861.2"/>
</dbReference>
<reference evidence="3 4" key="1">
    <citation type="journal article" date="2004" name="Science">
        <title>Illuminating the evolutionary history of chlamydiae.</title>
        <authorList>
            <person name="Horn M."/>
            <person name="Collingro A."/>
            <person name="Schmitz-Esser S."/>
            <person name="Beier C.L."/>
            <person name="Purkhold U."/>
            <person name="Fartmann B."/>
            <person name="Brandt P."/>
            <person name="Nyakatura G.J."/>
            <person name="Droege M."/>
            <person name="Frishman D."/>
            <person name="Rattei T."/>
            <person name="Mewes H."/>
            <person name="Wagner M."/>
        </authorList>
    </citation>
    <scope>NUCLEOTIDE SEQUENCE [LARGE SCALE GENOMIC DNA]</scope>
    <source>
        <strain evidence="3 4">UWE25</strain>
    </source>
</reference>
<dbReference type="OrthoDB" id="9795206at2"/>
<dbReference type="SUPFAM" id="SSF55729">
    <property type="entry name" value="Acyl-CoA N-acyltransferases (Nat)"/>
    <property type="match status" value="1"/>
</dbReference>